<comment type="caution">
    <text evidence="1">The sequence shown here is derived from an EMBL/GenBank/DDBJ whole genome shotgun (WGS) entry which is preliminary data.</text>
</comment>
<sequence length="273" mass="30819">PILDSRRRIIALLGGTPKDVEGWTKVTDRAFALMQDALWWVTLSEEKLDHRRAQHPFAAIGRGLSHGGGQMEPGELQQNVTNTRVTDELMANSYFQRIVGFTNMLFAMWAPDLFQVYQEVREALKHLKWNFAESVFAACTFNFGPRAITCPHLDFANLAWGWCAITALGTFDPDAGGHLILWDLRLVIRFPPGSTVFIPSAIIQHSNVGILSHEMQSSFTQYTAGGLFRWVRNGFMTDEDFEKASSQEKAERSTEAATRWQDGMNMFSVIDDL</sequence>
<dbReference type="Gene3D" id="3.60.130.30">
    <property type="match status" value="1"/>
</dbReference>
<accession>A0AAD7EKV7</accession>
<organism evidence="1 2">
    <name type="scientific">Mycena albidolilacea</name>
    <dbReference type="NCBI Taxonomy" id="1033008"/>
    <lineage>
        <taxon>Eukaryota</taxon>
        <taxon>Fungi</taxon>
        <taxon>Dikarya</taxon>
        <taxon>Basidiomycota</taxon>
        <taxon>Agaricomycotina</taxon>
        <taxon>Agaricomycetes</taxon>
        <taxon>Agaricomycetidae</taxon>
        <taxon>Agaricales</taxon>
        <taxon>Marasmiineae</taxon>
        <taxon>Mycenaceae</taxon>
        <taxon>Mycena</taxon>
    </lineage>
</organism>
<name>A0AAD7EKV7_9AGAR</name>
<dbReference type="AlphaFoldDB" id="A0AAD7EKV7"/>
<gene>
    <name evidence="1" type="ORF">DFH08DRAFT_708711</name>
</gene>
<protein>
    <submittedName>
        <fullName evidence="1">Uncharacterized protein</fullName>
    </submittedName>
</protein>
<keyword evidence="2" id="KW-1185">Reference proteome</keyword>
<dbReference type="Proteomes" id="UP001218218">
    <property type="component" value="Unassembled WGS sequence"/>
</dbReference>
<reference evidence="1" key="1">
    <citation type="submission" date="2023-03" db="EMBL/GenBank/DDBJ databases">
        <title>Massive genome expansion in bonnet fungi (Mycena s.s.) driven by repeated elements and novel gene families across ecological guilds.</title>
        <authorList>
            <consortium name="Lawrence Berkeley National Laboratory"/>
            <person name="Harder C.B."/>
            <person name="Miyauchi S."/>
            <person name="Viragh M."/>
            <person name="Kuo A."/>
            <person name="Thoen E."/>
            <person name="Andreopoulos B."/>
            <person name="Lu D."/>
            <person name="Skrede I."/>
            <person name="Drula E."/>
            <person name="Henrissat B."/>
            <person name="Morin E."/>
            <person name="Kohler A."/>
            <person name="Barry K."/>
            <person name="LaButti K."/>
            <person name="Morin E."/>
            <person name="Salamov A."/>
            <person name="Lipzen A."/>
            <person name="Mereny Z."/>
            <person name="Hegedus B."/>
            <person name="Baldrian P."/>
            <person name="Stursova M."/>
            <person name="Weitz H."/>
            <person name="Taylor A."/>
            <person name="Grigoriev I.V."/>
            <person name="Nagy L.G."/>
            <person name="Martin F."/>
            <person name="Kauserud H."/>
        </authorList>
    </citation>
    <scope>NUCLEOTIDE SEQUENCE</scope>
    <source>
        <strain evidence="1">CBHHK002</strain>
    </source>
</reference>
<proteinExistence type="predicted"/>
<evidence type="ECO:0000313" key="2">
    <source>
        <dbReference type="Proteomes" id="UP001218218"/>
    </source>
</evidence>
<dbReference type="EMBL" id="JARIHO010000036">
    <property type="protein sequence ID" value="KAJ7330902.1"/>
    <property type="molecule type" value="Genomic_DNA"/>
</dbReference>
<feature type="non-terminal residue" evidence="1">
    <location>
        <position position="273"/>
    </location>
</feature>
<evidence type="ECO:0000313" key="1">
    <source>
        <dbReference type="EMBL" id="KAJ7330902.1"/>
    </source>
</evidence>